<dbReference type="InterPro" id="IPR007712">
    <property type="entry name" value="RelE/ParE_toxin"/>
</dbReference>
<dbReference type="PANTHER" id="PTHR35601:SF1">
    <property type="entry name" value="TOXIN RELE"/>
    <property type="match status" value="1"/>
</dbReference>
<name>A0A3B0U9P7_9ZZZZ</name>
<dbReference type="PANTHER" id="PTHR35601">
    <property type="entry name" value="TOXIN RELE"/>
    <property type="match status" value="1"/>
</dbReference>
<dbReference type="AlphaFoldDB" id="A0A3B0U9P7"/>
<dbReference type="Gene3D" id="3.30.2310.20">
    <property type="entry name" value="RelE-like"/>
    <property type="match status" value="1"/>
</dbReference>
<dbReference type="Pfam" id="PF05016">
    <property type="entry name" value="ParE_toxin"/>
    <property type="match status" value="1"/>
</dbReference>
<sequence>MKAKLVFTKKAQKELGRLDAQTRKRIAIKLQYYLEQEKPLEHARPLVHSSLGSFRFRVGHYRIAFDKEGSKYVVVSVIHRKNAYKK</sequence>
<organism evidence="2">
    <name type="scientific">hydrothermal vent metagenome</name>
    <dbReference type="NCBI Taxonomy" id="652676"/>
    <lineage>
        <taxon>unclassified sequences</taxon>
        <taxon>metagenomes</taxon>
        <taxon>ecological metagenomes</taxon>
    </lineage>
</organism>
<keyword evidence="1" id="KW-1277">Toxin-antitoxin system</keyword>
<evidence type="ECO:0008006" key="3">
    <source>
        <dbReference type="Google" id="ProtNLM"/>
    </source>
</evidence>
<evidence type="ECO:0000256" key="1">
    <source>
        <dbReference type="ARBA" id="ARBA00022649"/>
    </source>
</evidence>
<proteinExistence type="predicted"/>
<reference evidence="2" key="1">
    <citation type="submission" date="2018-06" db="EMBL/GenBank/DDBJ databases">
        <authorList>
            <person name="Zhirakovskaya E."/>
        </authorList>
    </citation>
    <scope>NUCLEOTIDE SEQUENCE</scope>
</reference>
<protein>
    <recommendedName>
        <fullName evidence="3">RelE/StbE replicon stabilization toxin</fullName>
    </recommendedName>
</protein>
<dbReference type="SUPFAM" id="SSF143011">
    <property type="entry name" value="RelE-like"/>
    <property type="match status" value="1"/>
</dbReference>
<dbReference type="EMBL" id="UOET01000155">
    <property type="protein sequence ID" value="VAW27761.1"/>
    <property type="molecule type" value="Genomic_DNA"/>
</dbReference>
<accession>A0A3B0U9P7</accession>
<gene>
    <name evidence="2" type="ORF">MNBD_BACTEROID07-1679</name>
</gene>
<dbReference type="InterPro" id="IPR035093">
    <property type="entry name" value="RelE/ParE_toxin_dom_sf"/>
</dbReference>
<evidence type="ECO:0000313" key="2">
    <source>
        <dbReference type="EMBL" id="VAW27761.1"/>
    </source>
</evidence>